<feature type="chain" id="PRO_5046873050" description="chorismate mutase" evidence="6">
    <location>
        <begin position="29"/>
        <end position="203"/>
    </location>
</feature>
<dbReference type="Proteomes" id="UP001597145">
    <property type="component" value="Unassembled WGS sequence"/>
</dbReference>
<evidence type="ECO:0000313" key="9">
    <source>
        <dbReference type="Proteomes" id="UP001597145"/>
    </source>
</evidence>
<evidence type="ECO:0000256" key="4">
    <source>
        <dbReference type="ARBA" id="ARBA00023235"/>
    </source>
</evidence>
<dbReference type="PROSITE" id="PS51168">
    <property type="entry name" value="CHORISMATE_MUT_2"/>
    <property type="match status" value="1"/>
</dbReference>
<dbReference type="PROSITE" id="PS51257">
    <property type="entry name" value="PROKAR_LIPOPROTEIN"/>
    <property type="match status" value="1"/>
</dbReference>
<dbReference type="InterPro" id="IPR051331">
    <property type="entry name" value="Chorismate_mutase-related"/>
</dbReference>
<dbReference type="PANTHER" id="PTHR38041">
    <property type="entry name" value="CHORISMATE MUTASE"/>
    <property type="match status" value="1"/>
</dbReference>
<dbReference type="NCBIfam" id="TIGR01806">
    <property type="entry name" value="CM_mono2"/>
    <property type="match status" value="1"/>
</dbReference>
<dbReference type="GO" id="GO:0004106">
    <property type="term" value="F:chorismate mutase activity"/>
    <property type="evidence" value="ECO:0007669"/>
    <property type="project" value="UniProtKB-EC"/>
</dbReference>
<feature type="signal peptide" evidence="6">
    <location>
        <begin position="1"/>
        <end position="28"/>
    </location>
</feature>
<dbReference type="InterPro" id="IPR008240">
    <property type="entry name" value="Chorismate_mutase_periplasmic"/>
</dbReference>
<organism evidence="8 9">
    <name type="scientific">Pseudonocardia aurantiaca</name>
    <dbReference type="NCBI Taxonomy" id="75290"/>
    <lineage>
        <taxon>Bacteria</taxon>
        <taxon>Bacillati</taxon>
        <taxon>Actinomycetota</taxon>
        <taxon>Actinomycetes</taxon>
        <taxon>Pseudonocardiales</taxon>
        <taxon>Pseudonocardiaceae</taxon>
        <taxon>Pseudonocardia</taxon>
    </lineage>
</organism>
<evidence type="ECO:0000256" key="1">
    <source>
        <dbReference type="ARBA" id="ARBA00004817"/>
    </source>
</evidence>
<evidence type="ECO:0000256" key="3">
    <source>
        <dbReference type="ARBA" id="ARBA00022729"/>
    </source>
</evidence>
<dbReference type="SMART" id="SM00830">
    <property type="entry name" value="CM_2"/>
    <property type="match status" value="1"/>
</dbReference>
<gene>
    <name evidence="8" type="primary">aroQ</name>
    <name evidence="8" type="ORF">ACFSCY_30835</name>
</gene>
<dbReference type="SUPFAM" id="SSF48600">
    <property type="entry name" value="Chorismate mutase II"/>
    <property type="match status" value="1"/>
</dbReference>
<dbReference type="InterPro" id="IPR036263">
    <property type="entry name" value="Chorismate_II_sf"/>
</dbReference>
<dbReference type="EMBL" id="JBHUCP010000026">
    <property type="protein sequence ID" value="MFD1533821.1"/>
    <property type="molecule type" value="Genomic_DNA"/>
</dbReference>
<dbReference type="Gene3D" id="1.20.59.10">
    <property type="entry name" value="Chorismate mutase"/>
    <property type="match status" value="1"/>
</dbReference>
<evidence type="ECO:0000259" key="7">
    <source>
        <dbReference type="PROSITE" id="PS51168"/>
    </source>
</evidence>
<comment type="caution">
    <text evidence="8">The sequence shown here is derived from an EMBL/GenBank/DDBJ whole genome shotgun (WGS) entry which is preliminary data.</text>
</comment>
<reference evidence="9" key="1">
    <citation type="journal article" date="2019" name="Int. J. Syst. Evol. Microbiol.">
        <title>The Global Catalogue of Microorganisms (GCM) 10K type strain sequencing project: providing services to taxonomists for standard genome sequencing and annotation.</title>
        <authorList>
            <consortium name="The Broad Institute Genomics Platform"/>
            <consortium name="The Broad Institute Genome Sequencing Center for Infectious Disease"/>
            <person name="Wu L."/>
            <person name="Ma J."/>
        </authorList>
    </citation>
    <scope>NUCLEOTIDE SEQUENCE [LARGE SCALE GENOMIC DNA]</scope>
    <source>
        <strain evidence="9">JCM 12165</strain>
    </source>
</reference>
<dbReference type="RefSeq" id="WP_343977541.1">
    <property type="nucleotide sequence ID" value="NZ_BAAAJG010000009.1"/>
</dbReference>
<name>A0ABW4FV62_9PSEU</name>
<feature type="compositionally biased region" description="Pro residues" evidence="5">
    <location>
        <begin position="28"/>
        <end position="46"/>
    </location>
</feature>
<feature type="domain" description="Chorismate mutase" evidence="7">
    <location>
        <begin position="33"/>
        <end position="125"/>
    </location>
</feature>
<keyword evidence="3 6" id="KW-0732">Signal</keyword>
<dbReference type="Pfam" id="PF01817">
    <property type="entry name" value="CM_2"/>
    <property type="match status" value="1"/>
</dbReference>
<dbReference type="InterPro" id="IPR002701">
    <property type="entry name" value="CM_II_prokaryot"/>
</dbReference>
<evidence type="ECO:0000256" key="2">
    <source>
        <dbReference type="ARBA" id="ARBA00012404"/>
    </source>
</evidence>
<accession>A0ABW4FV62</accession>
<comment type="pathway">
    <text evidence="1">Metabolic intermediate biosynthesis; prephenate biosynthesis; prephenate from chorismate: step 1/1.</text>
</comment>
<sequence>MTLRRMLARLLGASVVVISAGCGAPAAAAPPAPASPAPASPAPAPPEAETMGRLTDLVVERITLADVVAAAKFGTPDPIDDPAREQQVLDEVAAAAPGAGVEPAEATRFFRDQIEANKVVQRGLYQRWTAEPDLRPAQAPDLAAEVRPRLDRLTTALLGGLRDAAGVRIPAASCDLAAGRTDLDALHRTALKVALRSVCAPPE</sequence>
<proteinExistence type="predicted"/>
<dbReference type="InterPro" id="IPR036979">
    <property type="entry name" value="CM_dom_sf"/>
</dbReference>
<evidence type="ECO:0000256" key="5">
    <source>
        <dbReference type="SAM" id="MobiDB-lite"/>
    </source>
</evidence>
<protein>
    <recommendedName>
        <fullName evidence="2">chorismate mutase</fullName>
        <ecNumber evidence="2">5.4.99.5</ecNumber>
    </recommendedName>
</protein>
<dbReference type="EC" id="5.4.99.5" evidence="2"/>
<keyword evidence="9" id="KW-1185">Reference proteome</keyword>
<evidence type="ECO:0000256" key="6">
    <source>
        <dbReference type="SAM" id="SignalP"/>
    </source>
</evidence>
<evidence type="ECO:0000313" key="8">
    <source>
        <dbReference type="EMBL" id="MFD1533821.1"/>
    </source>
</evidence>
<keyword evidence="4 8" id="KW-0413">Isomerase</keyword>
<dbReference type="PANTHER" id="PTHR38041:SF2">
    <property type="entry name" value="SECRETED CHORISMATE MUTASE"/>
    <property type="match status" value="1"/>
</dbReference>
<feature type="region of interest" description="Disordered" evidence="5">
    <location>
        <begin position="27"/>
        <end position="49"/>
    </location>
</feature>